<evidence type="ECO:0000313" key="1">
    <source>
        <dbReference type="EMBL" id="KWV85121.1"/>
    </source>
</evidence>
<protein>
    <submittedName>
        <fullName evidence="1">Uncharacterized protein</fullName>
    </submittedName>
</protein>
<dbReference type="Proteomes" id="UP000061348">
    <property type="component" value="Unassembled WGS sequence"/>
</dbReference>
<reference evidence="1 2" key="1">
    <citation type="submission" date="2015-05" db="EMBL/GenBank/DDBJ databases">
        <title>A genomic and transcriptomic approach to investigate the blue pigment phenotype in Pseudomonas fluorescens.</title>
        <authorList>
            <person name="Andreani N.A."/>
            <person name="Cardazzo B."/>
        </authorList>
    </citation>
    <scope>NUCLEOTIDE SEQUENCE [LARGE SCALE GENOMIC DNA]</scope>
    <source>
        <strain evidence="1 2">Ps_22</strain>
    </source>
</reference>
<dbReference type="AlphaFoldDB" id="A0A120G651"/>
<organism evidence="1 2">
    <name type="scientific">Pseudomonas fluorescens</name>
    <dbReference type="NCBI Taxonomy" id="294"/>
    <lineage>
        <taxon>Bacteria</taxon>
        <taxon>Pseudomonadati</taxon>
        <taxon>Pseudomonadota</taxon>
        <taxon>Gammaproteobacteria</taxon>
        <taxon>Pseudomonadales</taxon>
        <taxon>Pseudomonadaceae</taxon>
        <taxon>Pseudomonas</taxon>
    </lineage>
</organism>
<dbReference type="EMBL" id="LCYA01000140">
    <property type="protein sequence ID" value="KWV85121.1"/>
    <property type="molecule type" value="Genomic_DNA"/>
</dbReference>
<dbReference type="PATRIC" id="fig|294.194.peg.5814"/>
<sequence>MFGHRQHHTARGGATLSRLGAFFGGGGWRYCRGAVVGQTQLVADAEQANRRDDHLRRLLGTGIVLAQEQQDIHVVAGAQLATGTDDLVDGDGERAFIRTNHAGQGAAGGEAFIIEPSAGTQGPQRRTTDGLVNAGQAACRHGAQFFHGYIGSGEGHKRRNRVHQYHDGLAGLVFHDRNGFFHGNDRLWRGCYGRCRWTAEHQAPIPCHQGSDKQQASQDHADATVHDGAPYPVALLLFPLIQTS</sequence>
<evidence type="ECO:0000313" key="2">
    <source>
        <dbReference type="Proteomes" id="UP000061348"/>
    </source>
</evidence>
<accession>A0A120G651</accession>
<gene>
    <name evidence="1" type="ORF">PFLmoz3_05239</name>
</gene>
<proteinExistence type="predicted"/>
<name>A0A120G651_PSEFL</name>
<comment type="caution">
    <text evidence="1">The sequence shown here is derived from an EMBL/GenBank/DDBJ whole genome shotgun (WGS) entry which is preliminary data.</text>
</comment>